<evidence type="ECO:0000256" key="3">
    <source>
        <dbReference type="ARBA" id="ARBA00022801"/>
    </source>
</evidence>
<feature type="transmembrane region" description="Helical" evidence="6">
    <location>
        <begin position="58"/>
        <end position="78"/>
    </location>
</feature>
<dbReference type="Pfam" id="PF13365">
    <property type="entry name" value="Trypsin_2"/>
    <property type="match status" value="1"/>
</dbReference>
<feature type="region of interest" description="Disordered" evidence="5">
    <location>
        <begin position="1"/>
        <end position="25"/>
    </location>
</feature>
<dbReference type="SUPFAM" id="SSF50494">
    <property type="entry name" value="Trypsin-like serine proteases"/>
    <property type="match status" value="1"/>
</dbReference>
<comment type="similarity">
    <text evidence="1">Belongs to the peptidase S1C family.</text>
</comment>
<keyword evidence="6" id="KW-0812">Transmembrane</keyword>
<dbReference type="Proteomes" id="UP000307943">
    <property type="component" value="Unassembled WGS sequence"/>
</dbReference>
<dbReference type="InterPro" id="IPR001940">
    <property type="entry name" value="Peptidase_S1C"/>
</dbReference>
<dbReference type="GO" id="GO:0006508">
    <property type="term" value="P:proteolysis"/>
    <property type="evidence" value="ECO:0007669"/>
    <property type="project" value="UniProtKB-KW"/>
</dbReference>
<keyword evidence="6" id="KW-0472">Membrane</keyword>
<organism evidence="7 8">
    <name type="scientific">Paenibacillus hemerocallicola</name>
    <dbReference type="NCBI Taxonomy" id="1172614"/>
    <lineage>
        <taxon>Bacteria</taxon>
        <taxon>Bacillati</taxon>
        <taxon>Bacillota</taxon>
        <taxon>Bacilli</taxon>
        <taxon>Bacillales</taxon>
        <taxon>Paenibacillaceae</taxon>
        <taxon>Paenibacillus</taxon>
    </lineage>
</organism>
<gene>
    <name evidence="7" type="ORF">FE784_06800</name>
</gene>
<accession>A0A5C4TDS4</accession>
<proteinExistence type="inferred from homology"/>
<dbReference type="InterPro" id="IPR051201">
    <property type="entry name" value="Chloro_Bact_Ser_Proteases"/>
</dbReference>
<dbReference type="RefSeq" id="WP_139601379.1">
    <property type="nucleotide sequence ID" value="NZ_VDCQ01000006.1"/>
</dbReference>
<dbReference type="EMBL" id="VDCQ01000006">
    <property type="protein sequence ID" value="TNJ67244.1"/>
    <property type="molecule type" value="Genomic_DNA"/>
</dbReference>
<keyword evidence="6" id="KW-1133">Transmembrane helix</keyword>
<evidence type="ECO:0000256" key="1">
    <source>
        <dbReference type="ARBA" id="ARBA00010541"/>
    </source>
</evidence>
<dbReference type="GO" id="GO:0004252">
    <property type="term" value="F:serine-type endopeptidase activity"/>
    <property type="evidence" value="ECO:0007669"/>
    <property type="project" value="InterPro"/>
</dbReference>
<dbReference type="AlphaFoldDB" id="A0A5C4TDS4"/>
<feature type="compositionally biased region" description="Basic and acidic residues" evidence="5">
    <location>
        <begin position="1"/>
        <end position="22"/>
    </location>
</feature>
<reference evidence="7 8" key="1">
    <citation type="submission" date="2019-05" db="EMBL/GenBank/DDBJ databases">
        <title>We sequenced the genome of Paenibacillus hemerocallicola KCTC 33185 for further insight into its adaptation and study the phylogeny of Paenibacillus.</title>
        <authorList>
            <person name="Narsing Rao M.P."/>
        </authorList>
    </citation>
    <scope>NUCLEOTIDE SEQUENCE [LARGE SCALE GENOMIC DNA]</scope>
    <source>
        <strain evidence="7 8">KCTC 33185</strain>
    </source>
</reference>
<dbReference type="OrthoDB" id="9766361at2"/>
<protein>
    <submittedName>
        <fullName evidence="7">Trypsin-like peptidase domain-containing protein</fullName>
    </submittedName>
</protein>
<evidence type="ECO:0000313" key="7">
    <source>
        <dbReference type="EMBL" id="TNJ67244.1"/>
    </source>
</evidence>
<keyword evidence="8" id="KW-1185">Reference proteome</keyword>
<keyword evidence="4" id="KW-0720">Serine protease</keyword>
<evidence type="ECO:0000256" key="4">
    <source>
        <dbReference type="ARBA" id="ARBA00022825"/>
    </source>
</evidence>
<evidence type="ECO:0000256" key="6">
    <source>
        <dbReference type="SAM" id="Phobius"/>
    </source>
</evidence>
<evidence type="ECO:0000256" key="2">
    <source>
        <dbReference type="ARBA" id="ARBA00022670"/>
    </source>
</evidence>
<evidence type="ECO:0000313" key="8">
    <source>
        <dbReference type="Proteomes" id="UP000307943"/>
    </source>
</evidence>
<keyword evidence="2" id="KW-0645">Protease</keyword>
<dbReference type="PRINTS" id="PR00834">
    <property type="entry name" value="PROTEASES2C"/>
</dbReference>
<comment type="caution">
    <text evidence="7">The sequence shown here is derived from an EMBL/GenBank/DDBJ whole genome shotgun (WGS) entry which is preliminary data.</text>
</comment>
<dbReference type="PANTHER" id="PTHR43343:SF3">
    <property type="entry name" value="PROTEASE DO-LIKE 8, CHLOROPLASTIC"/>
    <property type="match status" value="1"/>
</dbReference>
<keyword evidence="3" id="KW-0378">Hydrolase</keyword>
<dbReference type="PANTHER" id="PTHR43343">
    <property type="entry name" value="PEPTIDASE S12"/>
    <property type="match status" value="1"/>
</dbReference>
<dbReference type="Gene3D" id="2.40.10.10">
    <property type="entry name" value="Trypsin-like serine proteases"/>
    <property type="match status" value="2"/>
</dbReference>
<sequence>MSDREHGPAEENEKEEGRKREEELWEEENLLHVSEADEEEDRAYFEKKARTRRRLRKAIAVFLIAALLVNGFAFWPLIYNMQAFRFLAISRELSRNEAVSQYKEAVVVVATEDGKGTGFLLSPDGYIVTNHHVVEGKKKAFVRFADGARHEADVLISEPSLDLAVLKLPQQEQERAALPLERERSWQPGMHVYVIGNPLFFNHIANEGTILGEIPVQGLEVPAMAIQAPIYKGNSGSPVINERGEAIAVVFATAEIERSGEKQMVGLAVPVSHLLPLLDKLEGGTGK</sequence>
<evidence type="ECO:0000256" key="5">
    <source>
        <dbReference type="SAM" id="MobiDB-lite"/>
    </source>
</evidence>
<dbReference type="InterPro" id="IPR043504">
    <property type="entry name" value="Peptidase_S1_PA_chymotrypsin"/>
</dbReference>
<dbReference type="InterPro" id="IPR009003">
    <property type="entry name" value="Peptidase_S1_PA"/>
</dbReference>
<name>A0A5C4TDS4_9BACL</name>